<dbReference type="GO" id="GO:0006298">
    <property type="term" value="P:mismatch repair"/>
    <property type="evidence" value="ECO:0007669"/>
    <property type="project" value="InterPro"/>
</dbReference>
<feature type="region of interest" description="Disordered" evidence="1">
    <location>
        <begin position="1"/>
        <end position="90"/>
    </location>
</feature>
<feature type="compositionally biased region" description="Basic and acidic residues" evidence="1">
    <location>
        <begin position="45"/>
        <end position="54"/>
    </location>
</feature>
<sequence>MSKRNSTGSSNTLFNYFTKTPPANKKLKNGGHAENSPKLDSSTIKGEKELKTEIVDQYNDSDDDVPIAPSKKRKRIRLSPVDSDDSDAENMEDTAVTADEGTWIHCKLDWLKADKIKDAQKRRPDHPEYDPRTVHGEFAHSGFPESAYGRMASTLVAKGYKVVRREICQVTLRGTQVCGLQDAGPGEAAASYLLAIAEEVTFMCVTANKNSKFDKVVRREICQVTLRGTQVCGLQDAGPGEAAAAYLLAIAEEVTFMCVTANKNSKFDKVVRREICQVTLRGTQVCGLQDAGPGEAAAAYLLAIAEEVVYDRKTSSLRTSKLVGSHCHNARREPISMWTPESTLKTLAEKYYRTNAEGERRIRADSGGAQPPRGPSPGRLRLLPLRLPARHTDARHGAVQQLRTPRRAEQDPIAGAEGGESLGGRRHHGARCDHAQKPQDCAG</sequence>
<dbReference type="Proteomes" id="UP000037510">
    <property type="component" value="Unassembled WGS sequence"/>
</dbReference>
<comment type="caution">
    <text evidence="2">The sequence shown here is derived from an EMBL/GenBank/DDBJ whole genome shotgun (WGS) entry which is preliminary data.</text>
</comment>
<dbReference type="GO" id="GO:0030983">
    <property type="term" value="F:mismatched DNA binding"/>
    <property type="evidence" value="ECO:0007669"/>
    <property type="project" value="InterPro"/>
</dbReference>
<protein>
    <submittedName>
        <fullName evidence="2">Putative DNA mismatch repair protein muts</fullName>
    </submittedName>
</protein>
<name>A0A0L7LNA4_OPEBR</name>
<dbReference type="EMBL" id="JTDY01000495">
    <property type="protein sequence ID" value="KOB76915.1"/>
    <property type="molecule type" value="Genomic_DNA"/>
</dbReference>
<proteinExistence type="predicted"/>
<dbReference type="AlphaFoldDB" id="A0A0L7LNA4"/>
<accession>A0A0L7LNA4</accession>
<dbReference type="STRING" id="104452.A0A0L7LNA4"/>
<keyword evidence="3" id="KW-1185">Reference proteome</keyword>
<reference evidence="2 3" key="1">
    <citation type="journal article" date="2015" name="Genome Biol. Evol.">
        <title>The genome of winter moth (Operophtera brumata) provides a genomic perspective on sexual dimorphism and phenology.</title>
        <authorList>
            <person name="Derks M.F."/>
            <person name="Smit S."/>
            <person name="Salis L."/>
            <person name="Schijlen E."/>
            <person name="Bossers A."/>
            <person name="Mateman C."/>
            <person name="Pijl A.S."/>
            <person name="de Ridder D."/>
            <person name="Groenen M.A."/>
            <person name="Visser M.E."/>
            <person name="Megens H.J."/>
        </authorList>
    </citation>
    <scope>NUCLEOTIDE SEQUENCE [LARGE SCALE GENOMIC DNA]</scope>
    <source>
        <strain evidence="2">WM2013NL</strain>
        <tissue evidence="2">Head and thorax</tissue>
    </source>
</reference>
<evidence type="ECO:0000313" key="2">
    <source>
        <dbReference type="EMBL" id="KOB76915.1"/>
    </source>
</evidence>
<feature type="region of interest" description="Disordered" evidence="1">
    <location>
        <begin position="358"/>
        <end position="443"/>
    </location>
</feature>
<feature type="compositionally biased region" description="Low complexity" evidence="1">
    <location>
        <begin position="376"/>
        <end position="387"/>
    </location>
</feature>
<gene>
    <name evidence="2" type="ORF">OBRU01_05182</name>
</gene>
<dbReference type="Gene3D" id="3.40.1170.10">
    <property type="entry name" value="DNA repair protein MutS, domain I"/>
    <property type="match status" value="1"/>
</dbReference>
<evidence type="ECO:0000313" key="3">
    <source>
        <dbReference type="Proteomes" id="UP000037510"/>
    </source>
</evidence>
<dbReference type="InterPro" id="IPR016151">
    <property type="entry name" value="DNA_mismatch_repair_MutS_N"/>
</dbReference>
<feature type="compositionally biased region" description="Polar residues" evidence="1">
    <location>
        <begin position="1"/>
        <end position="18"/>
    </location>
</feature>
<dbReference type="GO" id="GO:0005524">
    <property type="term" value="F:ATP binding"/>
    <property type="evidence" value="ECO:0007669"/>
    <property type="project" value="InterPro"/>
</dbReference>
<evidence type="ECO:0000256" key="1">
    <source>
        <dbReference type="SAM" id="MobiDB-lite"/>
    </source>
</evidence>
<organism evidence="2 3">
    <name type="scientific">Operophtera brumata</name>
    <name type="common">Winter moth</name>
    <name type="synonym">Phalaena brumata</name>
    <dbReference type="NCBI Taxonomy" id="104452"/>
    <lineage>
        <taxon>Eukaryota</taxon>
        <taxon>Metazoa</taxon>
        <taxon>Ecdysozoa</taxon>
        <taxon>Arthropoda</taxon>
        <taxon>Hexapoda</taxon>
        <taxon>Insecta</taxon>
        <taxon>Pterygota</taxon>
        <taxon>Neoptera</taxon>
        <taxon>Endopterygota</taxon>
        <taxon>Lepidoptera</taxon>
        <taxon>Glossata</taxon>
        <taxon>Ditrysia</taxon>
        <taxon>Geometroidea</taxon>
        <taxon>Geometridae</taxon>
        <taxon>Larentiinae</taxon>
        <taxon>Operophtera</taxon>
    </lineage>
</organism>